<feature type="domain" description="HNH nuclease" evidence="2">
    <location>
        <begin position="56"/>
        <end position="163"/>
    </location>
</feature>
<dbReference type="InterPro" id="IPR003615">
    <property type="entry name" value="HNH_nuc"/>
</dbReference>
<evidence type="ECO:0000313" key="3">
    <source>
        <dbReference type="EMBL" id="KIM73234.1"/>
    </source>
</evidence>
<evidence type="ECO:0000313" key="4">
    <source>
        <dbReference type="Proteomes" id="UP000054166"/>
    </source>
</evidence>
<gene>
    <name evidence="3" type="ORF">PILCRDRAFT_731746</name>
</gene>
<protein>
    <recommendedName>
        <fullName evidence="2">HNH nuclease domain-containing protein</fullName>
    </recommendedName>
</protein>
<reference evidence="3 4" key="1">
    <citation type="submission" date="2014-04" db="EMBL/GenBank/DDBJ databases">
        <authorList>
            <consortium name="DOE Joint Genome Institute"/>
            <person name="Kuo A."/>
            <person name="Tarkka M."/>
            <person name="Buscot F."/>
            <person name="Kohler A."/>
            <person name="Nagy L.G."/>
            <person name="Floudas D."/>
            <person name="Copeland A."/>
            <person name="Barry K.W."/>
            <person name="Cichocki N."/>
            <person name="Veneault-Fourrey C."/>
            <person name="LaButti K."/>
            <person name="Lindquist E.A."/>
            <person name="Lipzen A."/>
            <person name="Lundell T."/>
            <person name="Morin E."/>
            <person name="Murat C."/>
            <person name="Sun H."/>
            <person name="Tunlid A."/>
            <person name="Henrissat B."/>
            <person name="Grigoriev I.V."/>
            <person name="Hibbett D.S."/>
            <person name="Martin F."/>
            <person name="Nordberg H.P."/>
            <person name="Cantor M.N."/>
            <person name="Hua S.X."/>
        </authorList>
    </citation>
    <scope>NUCLEOTIDE SEQUENCE [LARGE SCALE GENOMIC DNA]</scope>
    <source>
        <strain evidence="3 4">F 1598</strain>
    </source>
</reference>
<proteinExistence type="predicted"/>
<dbReference type="OrthoDB" id="2104739at2759"/>
<feature type="compositionally biased region" description="Polar residues" evidence="1">
    <location>
        <begin position="14"/>
        <end position="23"/>
    </location>
</feature>
<reference evidence="4" key="2">
    <citation type="submission" date="2015-01" db="EMBL/GenBank/DDBJ databases">
        <title>Evolutionary Origins and Diversification of the Mycorrhizal Mutualists.</title>
        <authorList>
            <consortium name="DOE Joint Genome Institute"/>
            <consortium name="Mycorrhizal Genomics Consortium"/>
            <person name="Kohler A."/>
            <person name="Kuo A."/>
            <person name="Nagy L.G."/>
            <person name="Floudas D."/>
            <person name="Copeland A."/>
            <person name="Barry K.W."/>
            <person name="Cichocki N."/>
            <person name="Veneault-Fourrey C."/>
            <person name="LaButti K."/>
            <person name="Lindquist E.A."/>
            <person name="Lipzen A."/>
            <person name="Lundell T."/>
            <person name="Morin E."/>
            <person name="Murat C."/>
            <person name="Riley R."/>
            <person name="Ohm R."/>
            <person name="Sun H."/>
            <person name="Tunlid A."/>
            <person name="Henrissat B."/>
            <person name="Grigoriev I.V."/>
            <person name="Hibbett D.S."/>
            <person name="Martin F."/>
        </authorList>
    </citation>
    <scope>NUCLEOTIDE SEQUENCE [LARGE SCALE GENOMIC DNA]</scope>
    <source>
        <strain evidence="4">F 1598</strain>
    </source>
</reference>
<name>A0A0C3EZ68_PILCF</name>
<sequence>MSIVKSAKGPTPAPTSHPSRPSFDNVTDTFIHMLLEAPQDHQSAKKLAFIRDGYRCVISGRTDARVYETNADVRAAWDAAVLLDPSMRLASTTCAHIFPESINRNIIGENEGGHKHQYAASVWAVMERFGQVLGVDELNGADIHRMRNVMTMERGLHDLFDSLGIWFEATPTVNRYNVRGKYAAYTMGIQNPITFPTNGSLPAPDPRYLKLHAACAQVAHLSGAGEYIDNILRDMETTRVLAKDGSSSDLLNFRLLDAQVA</sequence>
<dbReference type="AlphaFoldDB" id="A0A0C3EZ68"/>
<dbReference type="Proteomes" id="UP000054166">
    <property type="component" value="Unassembled WGS sequence"/>
</dbReference>
<feature type="region of interest" description="Disordered" evidence="1">
    <location>
        <begin position="1"/>
        <end position="23"/>
    </location>
</feature>
<dbReference type="EMBL" id="KN833089">
    <property type="protein sequence ID" value="KIM73234.1"/>
    <property type="molecule type" value="Genomic_DNA"/>
</dbReference>
<dbReference type="STRING" id="765440.A0A0C3EZ68"/>
<dbReference type="InParanoid" id="A0A0C3EZ68"/>
<dbReference type="HOGENOM" id="CLU_049186_2_1_1"/>
<accession>A0A0C3EZ68</accession>
<organism evidence="3 4">
    <name type="scientific">Piloderma croceum (strain F 1598)</name>
    <dbReference type="NCBI Taxonomy" id="765440"/>
    <lineage>
        <taxon>Eukaryota</taxon>
        <taxon>Fungi</taxon>
        <taxon>Dikarya</taxon>
        <taxon>Basidiomycota</taxon>
        <taxon>Agaricomycotina</taxon>
        <taxon>Agaricomycetes</taxon>
        <taxon>Agaricomycetidae</taxon>
        <taxon>Atheliales</taxon>
        <taxon>Atheliaceae</taxon>
        <taxon>Piloderma</taxon>
    </lineage>
</organism>
<evidence type="ECO:0000259" key="2">
    <source>
        <dbReference type="Pfam" id="PF13391"/>
    </source>
</evidence>
<keyword evidence="4" id="KW-1185">Reference proteome</keyword>
<evidence type="ECO:0000256" key="1">
    <source>
        <dbReference type="SAM" id="MobiDB-lite"/>
    </source>
</evidence>
<dbReference type="Pfam" id="PF13391">
    <property type="entry name" value="HNH_2"/>
    <property type="match status" value="1"/>
</dbReference>